<dbReference type="OrthoDB" id="10456126at2759"/>
<keyword evidence="2" id="KW-1185">Reference proteome</keyword>
<organism evidence="1 2">
    <name type="scientific">Nezara viridula</name>
    <name type="common">Southern green stink bug</name>
    <name type="synonym">Cimex viridulus</name>
    <dbReference type="NCBI Taxonomy" id="85310"/>
    <lineage>
        <taxon>Eukaryota</taxon>
        <taxon>Metazoa</taxon>
        <taxon>Ecdysozoa</taxon>
        <taxon>Arthropoda</taxon>
        <taxon>Hexapoda</taxon>
        <taxon>Insecta</taxon>
        <taxon>Pterygota</taxon>
        <taxon>Neoptera</taxon>
        <taxon>Paraneoptera</taxon>
        <taxon>Hemiptera</taxon>
        <taxon>Heteroptera</taxon>
        <taxon>Panheteroptera</taxon>
        <taxon>Pentatomomorpha</taxon>
        <taxon>Pentatomoidea</taxon>
        <taxon>Pentatomidae</taxon>
        <taxon>Pentatominae</taxon>
        <taxon>Nezara</taxon>
    </lineage>
</organism>
<proteinExistence type="predicted"/>
<accession>A0A9P0HU50</accession>
<dbReference type="Proteomes" id="UP001152798">
    <property type="component" value="Chromosome 7"/>
</dbReference>
<evidence type="ECO:0000313" key="1">
    <source>
        <dbReference type="EMBL" id="CAH1408229.1"/>
    </source>
</evidence>
<name>A0A9P0HU50_NEZVI</name>
<gene>
    <name evidence="1" type="ORF">NEZAVI_LOCUS15800</name>
</gene>
<dbReference type="EMBL" id="OV725083">
    <property type="protein sequence ID" value="CAH1408229.1"/>
    <property type="molecule type" value="Genomic_DNA"/>
</dbReference>
<evidence type="ECO:0000313" key="2">
    <source>
        <dbReference type="Proteomes" id="UP001152798"/>
    </source>
</evidence>
<dbReference type="AlphaFoldDB" id="A0A9P0HU50"/>
<reference evidence="1" key="1">
    <citation type="submission" date="2022-01" db="EMBL/GenBank/DDBJ databases">
        <authorList>
            <person name="King R."/>
        </authorList>
    </citation>
    <scope>NUCLEOTIDE SEQUENCE</scope>
</reference>
<protein>
    <submittedName>
        <fullName evidence="1">Uncharacterized protein</fullName>
    </submittedName>
</protein>
<sequence>MLIRLIKFAAVFRPMFYVSRNMTDYEPSDLYPDWPLSDTDKKTALTRWKDWMMALESGVIKMEEPMFPKERLDIIMNEIQRLKEELGDEAESY</sequence>